<dbReference type="GO" id="GO:0008270">
    <property type="term" value="F:zinc ion binding"/>
    <property type="evidence" value="ECO:0007669"/>
    <property type="project" value="UniProtKB-KW"/>
</dbReference>
<evidence type="ECO:0000256" key="4">
    <source>
        <dbReference type="PROSITE-ProRule" id="PRU01131"/>
    </source>
</evidence>
<keyword evidence="3" id="KW-0862">Zinc</keyword>
<comment type="caution">
    <text evidence="6">The sequence shown here is derived from an EMBL/GenBank/DDBJ whole genome shotgun (WGS) entry which is preliminary data.</text>
</comment>
<name>A0A5A7QIX4_STRAF</name>
<proteinExistence type="inferred from homology"/>
<reference evidence="7" key="1">
    <citation type="journal article" date="2019" name="Curr. Biol.">
        <title>Genome Sequence of Striga asiatica Provides Insight into the Evolution of Plant Parasitism.</title>
        <authorList>
            <person name="Yoshida S."/>
            <person name="Kim S."/>
            <person name="Wafula E.K."/>
            <person name="Tanskanen J."/>
            <person name="Kim Y.M."/>
            <person name="Honaas L."/>
            <person name="Yang Z."/>
            <person name="Spallek T."/>
            <person name="Conn C.E."/>
            <person name="Ichihashi Y."/>
            <person name="Cheong K."/>
            <person name="Cui S."/>
            <person name="Der J.P."/>
            <person name="Gundlach H."/>
            <person name="Jiao Y."/>
            <person name="Hori C."/>
            <person name="Ishida J.K."/>
            <person name="Kasahara H."/>
            <person name="Kiba T."/>
            <person name="Kim M.S."/>
            <person name="Koo N."/>
            <person name="Laohavisit A."/>
            <person name="Lee Y.H."/>
            <person name="Lumba S."/>
            <person name="McCourt P."/>
            <person name="Mortimer J.C."/>
            <person name="Mutuku J.M."/>
            <person name="Nomura T."/>
            <person name="Sasaki-Sekimoto Y."/>
            <person name="Seto Y."/>
            <person name="Wang Y."/>
            <person name="Wakatake T."/>
            <person name="Sakakibara H."/>
            <person name="Demura T."/>
            <person name="Yamaguchi S."/>
            <person name="Yoneyama K."/>
            <person name="Manabe R.I."/>
            <person name="Nelson D.C."/>
            <person name="Schulman A.H."/>
            <person name="Timko M.P."/>
            <person name="dePamphilis C.W."/>
            <person name="Choi D."/>
            <person name="Shirasu K."/>
        </authorList>
    </citation>
    <scope>NUCLEOTIDE SEQUENCE [LARGE SCALE GENOMIC DNA]</scope>
    <source>
        <strain evidence="7">cv. UVA1</strain>
    </source>
</reference>
<dbReference type="PROSITE" id="PS51795">
    <property type="entry name" value="ZF_FLZ"/>
    <property type="match status" value="1"/>
</dbReference>
<evidence type="ECO:0000313" key="6">
    <source>
        <dbReference type="EMBL" id="GER45064.1"/>
    </source>
</evidence>
<keyword evidence="3" id="KW-0863">Zinc-finger</keyword>
<dbReference type="PANTHER" id="PTHR47847:SF2">
    <property type="entry name" value="FCS-LIKE ZINC FINGER 17-RELATED"/>
    <property type="match status" value="1"/>
</dbReference>
<feature type="zinc finger region" description="FLZ-type" evidence="4">
    <location>
        <begin position="51"/>
        <end position="95"/>
    </location>
</feature>
<dbReference type="Proteomes" id="UP000325081">
    <property type="component" value="Unassembled WGS sequence"/>
</dbReference>
<sequence>MYSTIRSKKKGSIYVDDDDEEGLRLILKRLANVNSNNIVIKPISKPLTCGCYLKSCHLCTKPLSLDKEIYMYRGNLGFCSVECRDRQIYLDETKELEIATKTILSTFRQSNRREGGGRCETRRLLGDFRTRGRPFPAQKSPIIFL</sequence>
<comment type="similarity">
    <text evidence="1">Belongs to the FLZ family.</text>
</comment>
<evidence type="ECO:0000256" key="3">
    <source>
        <dbReference type="ARBA" id="ARBA00022771"/>
    </source>
</evidence>
<dbReference type="AlphaFoldDB" id="A0A5A7QIX4"/>
<gene>
    <name evidence="6" type="ORF">STAS_21985</name>
</gene>
<dbReference type="EMBL" id="BKCP01007181">
    <property type="protein sequence ID" value="GER45064.1"/>
    <property type="molecule type" value="Genomic_DNA"/>
</dbReference>
<evidence type="ECO:0000259" key="5">
    <source>
        <dbReference type="PROSITE" id="PS51795"/>
    </source>
</evidence>
<dbReference type="PANTHER" id="PTHR47847">
    <property type="entry name" value="FCS-LIKE ZINC FINGER 17"/>
    <property type="match status" value="1"/>
</dbReference>
<accession>A0A5A7QIX4</accession>
<organism evidence="6 7">
    <name type="scientific">Striga asiatica</name>
    <name type="common">Asiatic witchweed</name>
    <name type="synonym">Buchnera asiatica</name>
    <dbReference type="NCBI Taxonomy" id="4170"/>
    <lineage>
        <taxon>Eukaryota</taxon>
        <taxon>Viridiplantae</taxon>
        <taxon>Streptophyta</taxon>
        <taxon>Embryophyta</taxon>
        <taxon>Tracheophyta</taxon>
        <taxon>Spermatophyta</taxon>
        <taxon>Magnoliopsida</taxon>
        <taxon>eudicotyledons</taxon>
        <taxon>Gunneridae</taxon>
        <taxon>Pentapetalae</taxon>
        <taxon>asterids</taxon>
        <taxon>lamiids</taxon>
        <taxon>Lamiales</taxon>
        <taxon>Orobanchaceae</taxon>
        <taxon>Buchnereae</taxon>
        <taxon>Striga</taxon>
    </lineage>
</organism>
<evidence type="ECO:0000256" key="2">
    <source>
        <dbReference type="ARBA" id="ARBA00022723"/>
    </source>
</evidence>
<evidence type="ECO:0000313" key="7">
    <source>
        <dbReference type="Proteomes" id="UP000325081"/>
    </source>
</evidence>
<keyword evidence="7" id="KW-1185">Reference proteome</keyword>
<feature type="domain" description="FLZ-type" evidence="5">
    <location>
        <begin position="51"/>
        <end position="95"/>
    </location>
</feature>
<dbReference type="InterPro" id="IPR007650">
    <property type="entry name" value="Zf-FLZ_dom"/>
</dbReference>
<keyword evidence="2" id="KW-0479">Metal-binding</keyword>
<protein>
    <recommendedName>
        <fullName evidence="5">FLZ-type domain-containing protein</fullName>
    </recommendedName>
</protein>
<dbReference type="OrthoDB" id="1927223at2759"/>
<dbReference type="Pfam" id="PF04570">
    <property type="entry name" value="zf-FLZ"/>
    <property type="match status" value="1"/>
</dbReference>
<evidence type="ECO:0000256" key="1">
    <source>
        <dbReference type="ARBA" id="ARBA00009374"/>
    </source>
</evidence>
<dbReference type="InterPro" id="IPR044181">
    <property type="entry name" value="FLZ17/18"/>
</dbReference>